<dbReference type="Gene3D" id="1.10.10.10">
    <property type="entry name" value="Winged helix-like DNA-binding domain superfamily/Winged helix DNA-binding domain"/>
    <property type="match status" value="1"/>
</dbReference>
<evidence type="ECO:0000256" key="1">
    <source>
        <dbReference type="ARBA" id="ARBA00023125"/>
    </source>
</evidence>
<dbReference type="Proteomes" id="UP000744980">
    <property type="component" value="Unassembled WGS sequence"/>
</dbReference>
<dbReference type="NCBIfam" id="TIGR00738">
    <property type="entry name" value="rrf2_super"/>
    <property type="match status" value="1"/>
</dbReference>
<evidence type="ECO:0000313" key="3">
    <source>
        <dbReference type="Proteomes" id="UP000744980"/>
    </source>
</evidence>
<dbReference type="GO" id="GO:0003677">
    <property type="term" value="F:DNA binding"/>
    <property type="evidence" value="ECO:0007669"/>
    <property type="project" value="UniProtKB-KW"/>
</dbReference>
<dbReference type="SUPFAM" id="SSF46785">
    <property type="entry name" value="Winged helix' DNA-binding domain"/>
    <property type="match status" value="1"/>
</dbReference>
<dbReference type="AlphaFoldDB" id="A0AAW4FNQ3"/>
<dbReference type="RefSeq" id="WP_057221629.1">
    <property type="nucleotide sequence ID" value="NZ_CP083373.1"/>
</dbReference>
<dbReference type="InterPro" id="IPR036390">
    <property type="entry name" value="WH_DNA-bd_sf"/>
</dbReference>
<gene>
    <name evidence="2" type="ORF">GFB56_18410</name>
</gene>
<dbReference type="GO" id="GO:0003700">
    <property type="term" value="F:DNA-binding transcription factor activity"/>
    <property type="evidence" value="ECO:0007669"/>
    <property type="project" value="TreeGrafter"/>
</dbReference>
<dbReference type="PANTHER" id="PTHR33221:SF4">
    <property type="entry name" value="HTH-TYPE TRANSCRIPTIONAL REPRESSOR NSRR"/>
    <property type="match status" value="1"/>
</dbReference>
<evidence type="ECO:0000313" key="2">
    <source>
        <dbReference type="EMBL" id="MBM3092765.1"/>
    </source>
</evidence>
<dbReference type="InterPro" id="IPR000944">
    <property type="entry name" value="Tscrpt_reg_Rrf2"/>
</dbReference>
<comment type="caution">
    <text evidence="2">The sequence shown here is derived from an EMBL/GenBank/DDBJ whole genome shotgun (WGS) entry which is preliminary data.</text>
</comment>
<dbReference type="InterPro" id="IPR036388">
    <property type="entry name" value="WH-like_DNA-bd_sf"/>
</dbReference>
<organism evidence="2 3">
    <name type="scientific">Ensifer canadensis</name>
    <dbReference type="NCBI Taxonomy" id="555315"/>
    <lineage>
        <taxon>Bacteria</taxon>
        <taxon>Pseudomonadati</taxon>
        <taxon>Pseudomonadota</taxon>
        <taxon>Alphaproteobacteria</taxon>
        <taxon>Hyphomicrobiales</taxon>
        <taxon>Rhizobiaceae</taxon>
        <taxon>Sinorhizobium/Ensifer group</taxon>
        <taxon>Ensifer</taxon>
    </lineage>
</organism>
<keyword evidence="1" id="KW-0238">DNA-binding</keyword>
<dbReference type="PANTHER" id="PTHR33221">
    <property type="entry name" value="WINGED HELIX-TURN-HELIX TRANSCRIPTIONAL REGULATOR, RRF2 FAMILY"/>
    <property type="match status" value="1"/>
</dbReference>
<keyword evidence="3" id="KW-1185">Reference proteome</keyword>
<proteinExistence type="predicted"/>
<dbReference type="Pfam" id="PF02082">
    <property type="entry name" value="Rrf2"/>
    <property type="match status" value="1"/>
</dbReference>
<accession>A0AAW4FNQ3</accession>
<name>A0AAW4FNQ3_9HYPH</name>
<dbReference type="GO" id="GO:0005829">
    <property type="term" value="C:cytosol"/>
    <property type="evidence" value="ECO:0007669"/>
    <property type="project" value="TreeGrafter"/>
</dbReference>
<sequence length="149" mass="16163">MKLTKYTDYAMRLMIYLGSRSSGLSSIREISDTFSVSQNHMMKVVQDLANAHFLVSVRGRNGGIRLARPANEINLGALLRHTEGLTDLIDCEGCRIAPACTLPIVLSEATAAFVAVFDKYTLADLVERRSALGTLLGFKPADLQNASGS</sequence>
<protein>
    <submittedName>
        <fullName evidence="2">Rrf2 family transcriptional regulator</fullName>
    </submittedName>
</protein>
<dbReference type="PROSITE" id="PS51197">
    <property type="entry name" value="HTH_RRF2_2"/>
    <property type="match status" value="1"/>
</dbReference>
<reference evidence="2 3" key="1">
    <citation type="submission" date="2020-01" db="EMBL/GenBank/DDBJ databases">
        <title>Draft genome assembly of Ensifer adhaerens T173.</title>
        <authorList>
            <person name="Craig J.E."/>
            <person name="Stinchcombe J.R."/>
        </authorList>
    </citation>
    <scope>NUCLEOTIDE SEQUENCE [LARGE SCALE GENOMIC DNA]</scope>
    <source>
        <strain evidence="2 3">T173</strain>
    </source>
</reference>
<dbReference type="EMBL" id="WXFA01000011">
    <property type="protein sequence ID" value="MBM3092765.1"/>
    <property type="molecule type" value="Genomic_DNA"/>
</dbReference>